<dbReference type="OrthoDB" id="9978720at2759"/>
<comment type="caution">
    <text evidence="2">The sequence shown here is derived from an EMBL/GenBank/DDBJ whole genome shotgun (WGS) entry which is preliminary data.</text>
</comment>
<feature type="region of interest" description="Disordered" evidence="1">
    <location>
        <begin position="518"/>
        <end position="559"/>
    </location>
</feature>
<feature type="compositionally biased region" description="Basic and acidic residues" evidence="1">
    <location>
        <begin position="652"/>
        <end position="665"/>
    </location>
</feature>
<organism evidence="2 3">
    <name type="scientific">Akanthomyces lecanii RCEF 1005</name>
    <dbReference type="NCBI Taxonomy" id="1081108"/>
    <lineage>
        <taxon>Eukaryota</taxon>
        <taxon>Fungi</taxon>
        <taxon>Dikarya</taxon>
        <taxon>Ascomycota</taxon>
        <taxon>Pezizomycotina</taxon>
        <taxon>Sordariomycetes</taxon>
        <taxon>Hypocreomycetidae</taxon>
        <taxon>Hypocreales</taxon>
        <taxon>Cordycipitaceae</taxon>
        <taxon>Akanthomyces</taxon>
        <taxon>Cordyceps confragosa</taxon>
    </lineage>
</organism>
<feature type="compositionally biased region" description="Polar residues" evidence="1">
    <location>
        <begin position="599"/>
        <end position="610"/>
    </location>
</feature>
<dbReference type="PANTHER" id="PTHR43194:SF4">
    <property type="entry name" value="AB HYDROLASE-1 DOMAIN-CONTAINING PROTEIN"/>
    <property type="match status" value="1"/>
</dbReference>
<feature type="region of interest" description="Disordered" evidence="1">
    <location>
        <begin position="846"/>
        <end position="891"/>
    </location>
</feature>
<feature type="compositionally biased region" description="Polar residues" evidence="1">
    <location>
        <begin position="710"/>
        <end position="729"/>
    </location>
</feature>
<feature type="region of interest" description="Disordered" evidence="1">
    <location>
        <begin position="734"/>
        <end position="753"/>
    </location>
</feature>
<feature type="region of interest" description="Disordered" evidence="1">
    <location>
        <begin position="648"/>
        <end position="729"/>
    </location>
</feature>
<proteinExistence type="predicted"/>
<accession>A0A168JXM3</accession>
<dbReference type="Gene3D" id="3.40.50.1820">
    <property type="entry name" value="alpha/beta hydrolase"/>
    <property type="match status" value="1"/>
</dbReference>
<dbReference type="EMBL" id="AZHF01000001">
    <property type="protein sequence ID" value="OAA80995.1"/>
    <property type="molecule type" value="Genomic_DNA"/>
</dbReference>
<dbReference type="PANTHER" id="PTHR43194">
    <property type="entry name" value="HYDROLASE ALPHA/BETA FOLD FAMILY"/>
    <property type="match status" value="1"/>
</dbReference>
<keyword evidence="3" id="KW-1185">Reference proteome</keyword>
<dbReference type="Proteomes" id="UP000076881">
    <property type="component" value="Unassembled WGS sequence"/>
</dbReference>
<feature type="compositionally biased region" description="Low complexity" evidence="1">
    <location>
        <begin position="523"/>
        <end position="537"/>
    </location>
</feature>
<name>A0A168JXM3_CORDF</name>
<evidence type="ECO:0000313" key="2">
    <source>
        <dbReference type="EMBL" id="OAA80995.1"/>
    </source>
</evidence>
<protein>
    <submittedName>
        <fullName evidence="2">Uncharacterized protein</fullName>
    </submittedName>
</protein>
<dbReference type="AlphaFoldDB" id="A0A168JXM3"/>
<dbReference type="STRING" id="1081108.A0A168JXM3"/>
<reference evidence="2 3" key="1">
    <citation type="journal article" date="2016" name="Genome Biol. Evol.">
        <title>Divergent and convergent evolution of fungal pathogenicity.</title>
        <authorList>
            <person name="Shang Y."/>
            <person name="Xiao G."/>
            <person name="Zheng P."/>
            <person name="Cen K."/>
            <person name="Zhan S."/>
            <person name="Wang C."/>
        </authorList>
    </citation>
    <scope>NUCLEOTIDE SEQUENCE [LARGE SCALE GENOMIC DNA]</scope>
    <source>
        <strain evidence="2 3">RCEF 1005</strain>
    </source>
</reference>
<gene>
    <name evidence="2" type="ORF">LEL_00540</name>
</gene>
<dbReference type="InterPro" id="IPR050228">
    <property type="entry name" value="Carboxylesterase_BioH"/>
</dbReference>
<dbReference type="InterPro" id="IPR029058">
    <property type="entry name" value="AB_hydrolase_fold"/>
</dbReference>
<feature type="compositionally biased region" description="Basic and acidic residues" evidence="1">
    <location>
        <begin position="539"/>
        <end position="554"/>
    </location>
</feature>
<dbReference type="SUPFAM" id="SSF53474">
    <property type="entry name" value="alpha/beta-Hydrolases"/>
    <property type="match status" value="1"/>
</dbReference>
<evidence type="ECO:0000256" key="1">
    <source>
        <dbReference type="SAM" id="MobiDB-lite"/>
    </source>
</evidence>
<feature type="compositionally biased region" description="Polar residues" evidence="1">
    <location>
        <begin position="846"/>
        <end position="871"/>
    </location>
</feature>
<feature type="region of interest" description="Disordered" evidence="1">
    <location>
        <begin position="588"/>
        <end position="610"/>
    </location>
</feature>
<evidence type="ECO:0000313" key="3">
    <source>
        <dbReference type="Proteomes" id="UP000076881"/>
    </source>
</evidence>
<dbReference type="CDD" id="cd12809">
    <property type="entry name" value="Esterase_713_like-2"/>
    <property type="match status" value="1"/>
</dbReference>
<sequence length="973" mass="107704">MPPTEDLAVVEDERTESFSRRTTFYVNHEWEAGAKSRQGTYIRGQMYVESLEPLKKTQKWPIILIHGDYHSSQIWLTKPNGDPGWASYFVGKGFQVYLVDLPATGKSNNLTREAISNAEIKSIKASQIEREVTATERFNHIDNLRWPTALKHDKWPGTGMRGDRIFDRYCASLTSLVFSPEERQTLAQNALRSLLKVTKKAILIGEGTGATASWLAADVEPAFVAGVVAVEPPGPPFCDATIEQKGKRKFDSYTSFNPNRLKYGLSTIPLTYSPAARPESLPSEETTGWHPLDLALFVHTDTGKAMVLQYSSENMPVGFHFLKQITHQDGEMHIRKLSNLSKVRHVIFTGEASSHSAYDGSTLHFMQQAGLTVDCGFLERYKTTGNGHLMFLETNSDEVAAHIMRWIQNKAGQVDGPVPVAESETTMVSTTVPSAEIIDVDQQFGRFAKRARQAAPRPSEPLLAYGNEGHIIDLTDEPQLPLDDRVDKTMHTASRAEYVLSPTSSSVLPRLGEMPPPPLPSWIIAPKTPARKPATPRGTDAKIQGHELSSRDSELYTSPGNFNQGYVSVSSSSPERAQAQSLQLVSKQPGIGGPGTYEPKNSQPSHGNINKSIAHSAADSYRKSMAKYLSPPAAEAILQQTGFKRNGIRVSGSHESKGPQPKHDNFYTPPEYSSCDPLQDLFSELPPPMPAQVNPEKTGFMRNDLDVDGSQESMRPSRRPANSNRFSASNLDFHQEPVPELPPRISAQKSPAETCFKRDKVDVDSRQEADWSQNGHAGFNTFPAYSKQGSPPLPSPIPTAAQETFQQALVKQEEIIAASQESKKPQASHENFYTDYRFDFLTPQSIGQDVNQNTRPSAPHENNYTQAASQRTDPFQQQQPTSPPPVTTASKSKWQANSYIWPMQSGHTSSSLSQVPRYMPGLQASKVTTNVADQYREHTGAGNELSLDGMPHDFDLDLLLHNDDDGELQGYTY</sequence>